<protein>
    <submittedName>
        <fullName evidence="1">Protein disulfide-isomerase</fullName>
    </submittedName>
</protein>
<sequence length="1123" mass="126368">MDMLSLLHHHRRRLAIVMASFLILSSQPLIVQAAIDSSESNGSSSSSGVFEWEILTKRNFSSQIRLHPHLLLMVTVPWSGESRSLMKELTQLVANKQEKFGTLKLVLLYRNRERMLADVIGATEGITILCYHHSLPYKYQGRLRAQNILSSAHFLVAYPPEQLPLESLKTPEDLKTFLQSTDKTLLLLEFCGWTHALLAKGKNNGTENGFDGQFGVSFIGETNRSLAAKGKKNQKGMENEKMTCGVQSGASGLSWLGEFSSEIDFLVAKNMSPTVGISCSFEQFQRFESFFSKFMTVAREFFLPPERLRFGLVPERLLLSSLGVGDSGSWFSSLDVGISGSWSTILYFAGCPSCSKVLGEGDDLKIALQMQSSLLVELGSGGNDPQPALPANKPSILLFIDRSSDSLETRRKSKEAIDAFRNLALHYQTSYGIGKQNNIKTDKAVFDTNQASKSITGHQRFKLSPTSRNVELKDKMSIMIVNEEKHVTLDKIPSDLQRKSLHEILEYVLQHKDKVKLSSLAKEAGFQLLSEDFEIKIQEALPAQTKVLQSDQVFSNPTEGFPETSFDLHKDQIPYMDGTSVVHEEQYKPANTDESSQYTEEKTTSDTNKQSYGAHDHFHGNQVLGSAEAKMEQKTFSERANLSEEIHFKGSFFFSDGGYQLLKALSAGSKIPSVVIVDPILQKHYVLPEETVFSYSSLSDFLDGFLNGSLLPYQRSESVVPSPREAPSPPFVNLDFHEVDSIPRVTTRTFSELVIGFNQSDISSAVHAWKKDVLVLFSNSWCGFCQRTELVVREVYRAFKHYATMLQNAPRNEKSVLTDDMKDIALKIPQIYFMDCTLNECSLILKSVAQRELYPSLLLFPAEGKNAVSYEGNVAVREIIKFIVDHGNNGRNLVKEEGILWAGVERECRENLYEDASQIAVHKEAPSSKDKYHEVQLKYRIPERVVGHKPTRKSNGLRRAEAPQVVVGSLLIATEKLLNVHPFDNSTILIVKADESTGFQGLIINKHISWDSLEELKEGLEILRATRLSFGGPLLKRGMLLVSLTQKTIEDRYPEVLPNVYFVDQRSTIREIEGLKSRNHSVTDFWFFLGYSSWGWDQLFDEIAQGAWNISSDNVEELDWPWR</sequence>
<reference evidence="1 2" key="1">
    <citation type="journal article" date="2022" name="Plant J.">
        <title>Chromosome-level genome of Camellia lanceoleosa provides a valuable resource for understanding genome evolution and self-incompatibility.</title>
        <authorList>
            <person name="Gong W."/>
            <person name="Xiao S."/>
            <person name="Wang L."/>
            <person name="Liao Z."/>
            <person name="Chang Y."/>
            <person name="Mo W."/>
            <person name="Hu G."/>
            <person name="Li W."/>
            <person name="Zhao G."/>
            <person name="Zhu H."/>
            <person name="Hu X."/>
            <person name="Ji K."/>
            <person name="Xiang X."/>
            <person name="Song Q."/>
            <person name="Yuan D."/>
            <person name="Jin S."/>
            <person name="Zhang L."/>
        </authorList>
    </citation>
    <scope>NUCLEOTIDE SEQUENCE [LARGE SCALE GENOMIC DNA]</scope>
    <source>
        <strain evidence="1">SQ_2022a</strain>
    </source>
</reference>
<accession>A0ACC0FXQ4</accession>
<dbReference type="Proteomes" id="UP001060215">
    <property type="component" value="Chromosome 12"/>
</dbReference>
<evidence type="ECO:0000313" key="1">
    <source>
        <dbReference type="EMBL" id="KAI7993213.1"/>
    </source>
</evidence>
<comment type="caution">
    <text evidence="1">The sequence shown here is derived from an EMBL/GenBank/DDBJ whole genome shotgun (WGS) entry which is preliminary data.</text>
</comment>
<organism evidence="1 2">
    <name type="scientific">Camellia lanceoleosa</name>
    <dbReference type="NCBI Taxonomy" id="1840588"/>
    <lineage>
        <taxon>Eukaryota</taxon>
        <taxon>Viridiplantae</taxon>
        <taxon>Streptophyta</taxon>
        <taxon>Embryophyta</taxon>
        <taxon>Tracheophyta</taxon>
        <taxon>Spermatophyta</taxon>
        <taxon>Magnoliopsida</taxon>
        <taxon>eudicotyledons</taxon>
        <taxon>Gunneridae</taxon>
        <taxon>Pentapetalae</taxon>
        <taxon>asterids</taxon>
        <taxon>Ericales</taxon>
        <taxon>Theaceae</taxon>
        <taxon>Camellia</taxon>
    </lineage>
</organism>
<evidence type="ECO:0000313" key="2">
    <source>
        <dbReference type="Proteomes" id="UP001060215"/>
    </source>
</evidence>
<dbReference type="EMBL" id="CM045769">
    <property type="protein sequence ID" value="KAI7993213.1"/>
    <property type="molecule type" value="Genomic_DNA"/>
</dbReference>
<gene>
    <name evidence="1" type="ORF">LOK49_LG11G00184</name>
</gene>
<name>A0ACC0FXQ4_9ERIC</name>
<proteinExistence type="predicted"/>
<keyword evidence="2" id="KW-1185">Reference proteome</keyword>